<dbReference type="InterPro" id="IPR051169">
    <property type="entry name" value="NADH-Q_oxidoreductase"/>
</dbReference>
<comment type="caution">
    <text evidence="7">The sequence shown here is derived from an EMBL/GenBank/DDBJ whole genome shotgun (WGS) entry which is preliminary data.</text>
</comment>
<comment type="similarity">
    <text evidence="2">Belongs to the NADH dehydrogenase family.</text>
</comment>
<evidence type="ECO:0000313" key="7">
    <source>
        <dbReference type="EMBL" id="GAA5048748.1"/>
    </source>
</evidence>
<name>A0ABP9K2Q0_9NOCA</name>
<gene>
    <name evidence="7" type="ORF">GCM10023318_16920</name>
</gene>
<evidence type="ECO:0000256" key="3">
    <source>
        <dbReference type="ARBA" id="ARBA00022630"/>
    </source>
</evidence>
<keyword evidence="4" id="KW-0274">FAD</keyword>
<dbReference type="Pfam" id="PF07992">
    <property type="entry name" value="Pyr_redox_2"/>
    <property type="match status" value="1"/>
</dbReference>
<organism evidence="7 8">
    <name type="scientific">Nocardia callitridis</name>
    <dbReference type="NCBI Taxonomy" id="648753"/>
    <lineage>
        <taxon>Bacteria</taxon>
        <taxon>Bacillati</taxon>
        <taxon>Actinomycetota</taxon>
        <taxon>Actinomycetes</taxon>
        <taxon>Mycobacteriales</taxon>
        <taxon>Nocardiaceae</taxon>
        <taxon>Nocardia</taxon>
    </lineage>
</organism>
<comment type="cofactor">
    <cofactor evidence="1">
        <name>FAD</name>
        <dbReference type="ChEBI" id="CHEBI:57692"/>
    </cofactor>
</comment>
<dbReference type="PRINTS" id="PR00368">
    <property type="entry name" value="FADPNR"/>
</dbReference>
<evidence type="ECO:0000313" key="8">
    <source>
        <dbReference type="Proteomes" id="UP001500603"/>
    </source>
</evidence>
<keyword evidence="5" id="KW-0560">Oxidoreductase</keyword>
<dbReference type="Gene3D" id="3.50.50.100">
    <property type="match status" value="1"/>
</dbReference>
<dbReference type="RefSeq" id="WP_345494504.1">
    <property type="nucleotide sequence ID" value="NZ_BAABJM010000001.1"/>
</dbReference>
<dbReference type="PANTHER" id="PTHR42913">
    <property type="entry name" value="APOPTOSIS-INDUCING FACTOR 1"/>
    <property type="match status" value="1"/>
</dbReference>
<proteinExistence type="inferred from homology"/>
<evidence type="ECO:0000256" key="2">
    <source>
        <dbReference type="ARBA" id="ARBA00005272"/>
    </source>
</evidence>
<feature type="domain" description="FAD/NAD(P)-binding" evidence="6">
    <location>
        <begin position="6"/>
        <end position="285"/>
    </location>
</feature>
<keyword evidence="3" id="KW-0285">Flavoprotein</keyword>
<keyword evidence="8" id="KW-1185">Reference proteome</keyword>
<dbReference type="EMBL" id="BAABJM010000001">
    <property type="protein sequence ID" value="GAA5048748.1"/>
    <property type="molecule type" value="Genomic_DNA"/>
</dbReference>
<dbReference type="InterPro" id="IPR036188">
    <property type="entry name" value="FAD/NAD-bd_sf"/>
</dbReference>
<reference evidence="8" key="1">
    <citation type="journal article" date="2019" name="Int. J. Syst. Evol. Microbiol.">
        <title>The Global Catalogue of Microorganisms (GCM) 10K type strain sequencing project: providing services to taxonomists for standard genome sequencing and annotation.</title>
        <authorList>
            <consortium name="The Broad Institute Genomics Platform"/>
            <consortium name="The Broad Institute Genome Sequencing Center for Infectious Disease"/>
            <person name="Wu L."/>
            <person name="Ma J."/>
        </authorList>
    </citation>
    <scope>NUCLEOTIDE SEQUENCE [LARGE SCALE GENOMIC DNA]</scope>
    <source>
        <strain evidence="8">JCM 18298</strain>
    </source>
</reference>
<protein>
    <submittedName>
        <fullName evidence="7">FAD-dependent oxidoreductase</fullName>
    </submittedName>
</protein>
<dbReference type="SUPFAM" id="SSF51905">
    <property type="entry name" value="FAD/NAD(P)-binding domain"/>
    <property type="match status" value="1"/>
</dbReference>
<evidence type="ECO:0000256" key="4">
    <source>
        <dbReference type="ARBA" id="ARBA00022827"/>
    </source>
</evidence>
<evidence type="ECO:0000256" key="1">
    <source>
        <dbReference type="ARBA" id="ARBA00001974"/>
    </source>
</evidence>
<evidence type="ECO:0000256" key="5">
    <source>
        <dbReference type="ARBA" id="ARBA00023002"/>
    </source>
</evidence>
<sequence length="371" mass="38981">MSEQHRIVVLGAGYGGLSSARRLVRKARGARITVVDTRTRFVERVRLHQRAAGQDIPAWDLAAELGRKGIEFIQARATEIDTEGRRVLLDPVGAGDRESVGYDTLIYALGSGNSQHSVAGVSEHAYSVSTPEDAEAIVCADALDGKTVAIVGNGSTGIELAAELGESQPNTRVLLLGSEEAGAWLSPRGCAHVGRTLARLGVETYAQVKVIEVTSAGVRLADGRLIEADATVWTAGFGVPDLAARSGFEVDASGRVVTDATLRSVSHPEVFAVGDSAVVVGSDGKRLRMACATALPTGKYAADVVIAQLRGKPLPELKFRFVAQCVSLGRKDGVIQALHADDSPGRFAVTGRAAGWLKEQVVLGAGRSVRV</sequence>
<dbReference type="PRINTS" id="PR00469">
    <property type="entry name" value="PNDRDTASEII"/>
</dbReference>
<accession>A0ABP9K2Q0</accession>
<dbReference type="PANTHER" id="PTHR42913:SF3">
    <property type="entry name" value="64 KDA MITOCHONDRIAL NADH DEHYDROGENASE (EUROFUNG)"/>
    <property type="match status" value="1"/>
</dbReference>
<dbReference type="InterPro" id="IPR023753">
    <property type="entry name" value="FAD/NAD-binding_dom"/>
</dbReference>
<evidence type="ECO:0000259" key="6">
    <source>
        <dbReference type="Pfam" id="PF07992"/>
    </source>
</evidence>
<dbReference type="Proteomes" id="UP001500603">
    <property type="component" value="Unassembled WGS sequence"/>
</dbReference>